<dbReference type="Gene3D" id="3.30.530.20">
    <property type="match status" value="1"/>
</dbReference>
<evidence type="ECO:0000313" key="3">
    <source>
        <dbReference type="EMBL" id="TQS44431.1"/>
    </source>
</evidence>
<comment type="caution">
    <text evidence="3">The sequence shown here is derived from an EMBL/GenBank/DDBJ whole genome shotgun (WGS) entry which is preliminary data.</text>
</comment>
<protein>
    <submittedName>
        <fullName evidence="3">Polyketide cyclase</fullName>
    </submittedName>
</protein>
<dbReference type="OrthoDB" id="9803476at2"/>
<dbReference type="AlphaFoldDB" id="A0A545AT57"/>
<sequence>MLIYSTVIAASPGRVWNALIDPARTAHYWGHHNVSTWTPGEPWEHRRVSDGGLDVVGEVLEFDPPRRLAHTWARPEREGESRVTFDVEPVPGGVRLTVTHDGVPDDQVAVVAIGWPFVLSSLVSYVETGRAA</sequence>
<feature type="domain" description="Activator of Hsp90 ATPase homologue 1/2-like C-terminal" evidence="2">
    <location>
        <begin position="10"/>
        <end position="127"/>
    </location>
</feature>
<name>A0A545AT57_9ACTN</name>
<accession>A0A545AT57</accession>
<gene>
    <name evidence="3" type="ORF">FL583_13240</name>
</gene>
<evidence type="ECO:0000313" key="4">
    <source>
        <dbReference type="Proteomes" id="UP000317982"/>
    </source>
</evidence>
<keyword evidence="4" id="KW-1185">Reference proteome</keyword>
<dbReference type="InterPro" id="IPR013538">
    <property type="entry name" value="ASHA1/2-like_C"/>
</dbReference>
<dbReference type="InterPro" id="IPR023393">
    <property type="entry name" value="START-like_dom_sf"/>
</dbReference>
<comment type="similarity">
    <text evidence="1">Belongs to the AHA1 family.</text>
</comment>
<dbReference type="Pfam" id="PF08327">
    <property type="entry name" value="AHSA1"/>
    <property type="match status" value="1"/>
</dbReference>
<dbReference type="InParanoid" id="A0A545AT57"/>
<dbReference type="EMBL" id="VIRS01000008">
    <property type="protein sequence ID" value="TQS44431.1"/>
    <property type="molecule type" value="Genomic_DNA"/>
</dbReference>
<proteinExistence type="inferred from homology"/>
<organism evidence="3 4">
    <name type="scientific">Cryptosporangium phraense</name>
    <dbReference type="NCBI Taxonomy" id="2593070"/>
    <lineage>
        <taxon>Bacteria</taxon>
        <taxon>Bacillati</taxon>
        <taxon>Actinomycetota</taxon>
        <taxon>Actinomycetes</taxon>
        <taxon>Cryptosporangiales</taxon>
        <taxon>Cryptosporangiaceae</taxon>
        <taxon>Cryptosporangium</taxon>
    </lineage>
</organism>
<dbReference type="CDD" id="cd08893">
    <property type="entry name" value="SRPBCC_CalC_Aha1-like_GntR-HTH"/>
    <property type="match status" value="1"/>
</dbReference>
<dbReference type="SUPFAM" id="SSF55961">
    <property type="entry name" value="Bet v1-like"/>
    <property type="match status" value="1"/>
</dbReference>
<dbReference type="Proteomes" id="UP000317982">
    <property type="component" value="Unassembled WGS sequence"/>
</dbReference>
<dbReference type="RefSeq" id="WP_142704915.1">
    <property type="nucleotide sequence ID" value="NZ_VIRS01000008.1"/>
</dbReference>
<reference evidence="3 4" key="1">
    <citation type="submission" date="2019-07" db="EMBL/GenBank/DDBJ databases">
        <title>Cryptosporangium phraense sp. nov., isolated from plant litter.</title>
        <authorList>
            <person name="Suriyachadkun C."/>
        </authorList>
    </citation>
    <scope>NUCLEOTIDE SEQUENCE [LARGE SCALE GENOMIC DNA]</scope>
    <source>
        <strain evidence="3 4">A-T 5661</strain>
    </source>
</reference>
<evidence type="ECO:0000256" key="1">
    <source>
        <dbReference type="ARBA" id="ARBA00006817"/>
    </source>
</evidence>
<evidence type="ECO:0000259" key="2">
    <source>
        <dbReference type="Pfam" id="PF08327"/>
    </source>
</evidence>